<dbReference type="InterPro" id="IPR050377">
    <property type="entry name" value="Radical_SAM_PqqE_MftC-like"/>
</dbReference>
<dbReference type="InterPro" id="IPR013785">
    <property type="entry name" value="Aldolase_TIM"/>
</dbReference>
<dbReference type="RefSeq" id="WP_085237257.1">
    <property type="nucleotide sequence ID" value="NZ_CP020773.1"/>
</dbReference>
<dbReference type="PANTHER" id="PTHR11228:SF7">
    <property type="entry name" value="PQQA PEPTIDE CYCLASE"/>
    <property type="match status" value="1"/>
</dbReference>
<dbReference type="NCBIfam" id="TIGR04085">
    <property type="entry name" value="rSAM_more_4Fe4S"/>
    <property type="match status" value="1"/>
</dbReference>
<dbReference type="SFLD" id="SFLDG01067">
    <property type="entry name" value="SPASM/twitch_domain_containing"/>
    <property type="match status" value="1"/>
</dbReference>
<keyword evidence="2" id="KW-0479">Metal-binding</keyword>
<dbReference type="EMBL" id="CP020773">
    <property type="protein sequence ID" value="ARJ50779.1"/>
    <property type="molecule type" value="Genomic_DNA"/>
</dbReference>
<dbReference type="GO" id="GO:0051536">
    <property type="term" value="F:iron-sulfur cluster binding"/>
    <property type="evidence" value="ECO:0007669"/>
    <property type="project" value="UniProtKB-KW"/>
</dbReference>
<proteinExistence type="predicted"/>
<evidence type="ECO:0000256" key="3">
    <source>
        <dbReference type="ARBA" id="ARBA00023004"/>
    </source>
</evidence>
<keyword evidence="4" id="KW-0411">Iron-sulfur</keyword>
<dbReference type="SFLD" id="SFLDG01386">
    <property type="entry name" value="main_SPASM_domain-containing"/>
    <property type="match status" value="1"/>
</dbReference>
<accession>A0AAC9RSE8</accession>
<dbReference type="Gene3D" id="3.20.20.70">
    <property type="entry name" value="Aldolase class I"/>
    <property type="match status" value="1"/>
</dbReference>
<dbReference type="KEGG" id="slz:B5P37_05320"/>
<reference evidence="6 7" key="1">
    <citation type="submission" date="2017-04" db="EMBL/GenBank/DDBJ databases">
        <authorList>
            <person name="Veseli I.A."/>
            <person name="Tang C."/>
            <person name="Pombert J.-F."/>
        </authorList>
    </citation>
    <scope>NUCLEOTIDE SEQUENCE [LARGE SCALE GENOMIC DNA]</scope>
    <source>
        <strain evidence="6 7">ATCC 700373</strain>
    </source>
</reference>
<evidence type="ECO:0000256" key="2">
    <source>
        <dbReference type="ARBA" id="ARBA00022723"/>
    </source>
</evidence>
<evidence type="ECO:0000313" key="7">
    <source>
        <dbReference type="Proteomes" id="UP000242864"/>
    </source>
</evidence>
<dbReference type="CDD" id="cd01335">
    <property type="entry name" value="Radical_SAM"/>
    <property type="match status" value="1"/>
</dbReference>
<dbReference type="InterPro" id="IPR006638">
    <property type="entry name" value="Elp3/MiaA/NifB-like_rSAM"/>
</dbReference>
<keyword evidence="3" id="KW-0408">Iron</keyword>
<organism evidence="6 7">
    <name type="scientific">Staphylococcus lutrae</name>
    <dbReference type="NCBI Taxonomy" id="155085"/>
    <lineage>
        <taxon>Bacteria</taxon>
        <taxon>Bacillati</taxon>
        <taxon>Bacillota</taxon>
        <taxon>Bacilli</taxon>
        <taxon>Bacillales</taxon>
        <taxon>Staphylococcaceae</taxon>
        <taxon>Staphylococcus</taxon>
    </lineage>
</organism>
<dbReference type="SUPFAM" id="SSF102114">
    <property type="entry name" value="Radical SAM enzymes"/>
    <property type="match status" value="1"/>
</dbReference>
<dbReference type="GO" id="GO:0003824">
    <property type="term" value="F:catalytic activity"/>
    <property type="evidence" value="ECO:0007669"/>
    <property type="project" value="InterPro"/>
</dbReference>
<keyword evidence="7" id="KW-1185">Reference proteome</keyword>
<dbReference type="PANTHER" id="PTHR11228">
    <property type="entry name" value="RADICAL SAM DOMAIN PROTEIN"/>
    <property type="match status" value="1"/>
</dbReference>
<dbReference type="InterPro" id="IPR007197">
    <property type="entry name" value="rSAM"/>
</dbReference>
<evidence type="ECO:0000256" key="4">
    <source>
        <dbReference type="ARBA" id="ARBA00023014"/>
    </source>
</evidence>
<dbReference type="AlphaFoldDB" id="A0AAC9RSE8"/>
<evidence type="ECO:0000259" key="5">
    <source>
        <dbReference type="PROSITE" id="PS51918"/>
    </source>
</evidence>
<evidence type="ECO:0000313" key="6">
    <source>
        <dbReference type="EMBL" id="ARJ50779.1"/>
    </source>
</evidence>
<dbReference type="SFLD" id="SFLDS00029">
    <property type="entry name" value="Radical_SAM"/>
    <property type="match status" value="1"/>
</dbReference>
<protein>
    <submittedName>
        <fullName evidence="6">Radical SAM/SPASM domain-containing protein</fullName>
    </submittedName>
</protein>
<evidence type="ECO:0000256" key="1">
    <source>
        <dbReference type="ARBA" id="ARBA00022691"/>
    </source>
</evidence>
<dbReference type="SMART" id="SM00729">
    <property type="entry name" value="Elp3"/>
    <property type="match status" value="1"/>
</dbReference>
<dbReference type="InterPro" id="IPR058240">
    <property type="entry name" value="rSAM_sf"/>
</dbReference>
<dbReference type="PROSITE" id="PS51918">
    <property type="entry name" value="RADICAL_SAM"/>
    <property type="match status" value="1"/>
</dbReference>
<dbReference type="Pfam" id="PF04055">
    <property type="entry name" value="Radical_SAM"/>
    <property type="match status" value="1"/>
</dbReference>
<feature type="domain" description="Radical SAM core" evidence="5">
    <location>
        <begin position="89"/>
        <end position="318"/>
    </location>
</feature>
<gene>
    <name evidence="6" type="ORF">B5P37_05320</name>
</gene>
<dbReference type="Proteomes" id="UP000242864">
    <property type="component" value="Chromosome"/>
</dbReference>
<dbReference type="InterPro" id="IPR023885">
    <property type="entry name" value="4Fe4S-binding_SPASM_dom"/>
</dbReference>
<sequence length="436" mass="50286">MIKDMRLRKDLKILFNPKTSQMHRLDDMGVLFTEELQKNTFNQAVINISNQFKISKEEVHNDLLEFQKKISSNIYPVDFDIEKRHEHPLSFPLRLEIEVTSLCNWNCGFCYNVWKIDPNLSDKEVKKQIKLLPQKHLAKETIFKILKEASKKGCLTVRYSGGETLLHPDIKEILDYGGKLGLHQIVFTNGHFINDSMIENFKRNNVGTVLISLHGDKTTHNFLTGHKFAYDRAINAIEKLSNSGIDVVTELTLVKDNIQNLKKVVLDAYEHGSKYFSVMRYVPTGKDDEKYAVKYNELPELIKNLDQFIDEKDYINIAWPCGQKMCLSEEDNPITFKSPIFQKIDKQFTGSCESGITWASISFDGRLRNCPHSNVYFGDVAQNNIESLWQKLTTKVHEVLQPRNSCSGCQFLSKCQGGCHLKYFFDKETTKINSFC</sequence>
<keyword evidence="1" id="KW-0949">S-adenosyl-L-methionine</keyword>
<name>A0AAC9RSE8_9STAP</name>
<dbReference type="GO" id="GO:0046872">
    <property type="term" value="F:metal ion binding"/>
    <property type="evidence" value="ECO:0007669"/>
    <property type="project" value="UniProtKB-KW"/>
</dbReference>